<reference evidence="8 9" key="1">
    <citation type="submission" date="2017-07" db="EMBL/GenBank/DDBJ databases">
        <title>Annotated genome sequence of Bacterioplanes sanyensis isolated from Red Sea.</title>
        <authorList>
            <person name="Rehman Z.U."/>
        </authorList>
    </citation>
    <scope>NUCLEOTIDE SEQUENCE [LARGE SCALE GENOMIC DNA]</scope>
    <source>
        <strain evidence="8 9">NV9</strain>
    </source>
</reference>
<dbReference type="AlphaFoldDB" id="A0A222FLA8"/>
<organism evidence="8 9">
    <name type="scientific">Bacterioplanes sanyensis</name>
    <dbReference type="NCBI Taxonomy" id="1249553"/>
    <lineage>
        <taxon>Bacteria</taxon>
        <taxon>Pseudomonadati</taxon>
        <taxon>Pseudomonadota</taxon>
        <taxon>Gammaproteobacteria</taxon>
        <taxon>Oceanospirillales</taxon>
        <taxon>Oceanospirillaceae</taxon>
        <taxon>Bacterioplanes</taxon>
    </lineage>
</organism>
<dbReference type="Gene3D" id="3.40.50.2000">
    <property type="entry name" value="Glycogen Phosphorylase B"/>
    <property type="match status" value="1"/>
</dbReference>
<evidence type="ECO:0000259" key="7">
    <source>
        <dbReference type="Pfam" id="PF12038"/>
    </source>
</evidence>
<evidence type="ECO:0000256" key="3">
    <source>
        <dbReference type="ARBA" id="ARBA00022679"/>
    </source>
</evidence>
<protein>
    <recommendedName>
        <fullName evidence="5">tRNA-queuosine alpha-mannosyltransferase</fullName>
        <ecNumber evidence="4">2.4.1.110</ecNumber>
    </recommendedName>
</protein>
<dbReference type="PANTHER" id="PTHR13615">
    <property type="entry name" value="GLYCOSYLTRANSFERASE-LIKE 1"/>
    <property type="match status" value="1"/>
</dbReference>
<dbReference type="InterPro" id="IPR051862">
    <property type="entry name" value="GT-like_domain_containing_1"/>
</dbReference>
<dbReference type="OrthoDB" id="9792163at2"/>
<dbReference type="EC" id="2.4.1.110" evidence="4"/>
<dbReference type="Pfam" id="PF12038">
    <property type="entry name" value="QTMAN_N"/>
    <property type="match status" value="1"/>
</dbReference>
<evidence type="ECO:0000256" key="4">
    <source>
        <dbReference type="ARBA" id="ARBA00044517"/>
    </source>
</evidence>
<evidence type="ECO:0000313" key="8">
    <source>
        <dbReference type="EMBL" id="ASP39549.1"/>
    </source>
</evidence>
<sequence>MTSILMLSAYRSDSHALWATSVQHHLTADWRCLELPGRHFRWRIRGNPLSWLPELHALLQDWQPQHILATSMVDLATIKGLFPALAKVPSSYYFHENQFAYPVSSGQHHSIDPQMVQMYGALAAERLLFNSMFNRDTFLAGVDELLQRLPDHVPEGISTLLQQRSACLPVPVAPIERRPHGARSRPLLLWNHRWEYDKRPDLFLQLLRQLQQRQQPVDVALLGGRSQSVNPALEIIRQEFSGWIVVDDYPDRSQYLHWLQQADLVFSCAEHEFQGVAMLEAVSAGALPVVPDALCYREQYPPQCRYPAGDMAAAAERIVAWQQLPIVDISNWLQPATGEMWRQWLAAIR</sequence>
<keyword evidence="9" id="KW-1185">Reference proteome</keyword>
<comment type="catalytic activity">
    <reaction evidence="6">
        <text>queuosine(34) in tRNA(Asp) + GDP-alpha-D-mannose = O-4''-alpha-D-mannosylqueuosine(34) in tRNA(Asp) + GDP + H(+)</text>
        <dbReference type="Rhea" id="RHEA:12885"/>
        <dbReference type="Rhea" id="RHEA-COMP:18572"/>
        <dbReference type="Rhea" id="RHEA-COMP:18581"/>
        <dbReference type="ChEBI" id="CHEBI:15378"/>
        <dbReference type="ChEBI" id="CHEBI:57527"/>
        <dbReference type="ChEBI" id="CHEBI:58189"/>
        <dbReference type="ChEBI" id="CHEBI:194431"/>
        <dbReference type="ChEBI" id="CHEBI:194442"/>
        <dbReference type="EC" id="2.4.1.110"/>
    </reaction>
    <physiologicalReaction direction="left-to-right" evidence="6">
        <dbReference type="Rhea" id="RHEA:12886"/>
    </physiologicalReaction>
</comment>
<dbReference type="EMBL" id="CP022530">
    <property type="protein sequence ID" value="ASP39549.1"/>
    <property type="molecule type" value="Genomic_DNA"/>
</dbReference>
<name>A0A222FLA8_9GAMM</name>
<feature type="domain" description="tRNA-queuosine alpha-mannosyltransferase N-terminal" evidence="7">
    <location>
        <begin position="3"/>
        <end position="172"/>
    </location>
</feature>
<dbReference type="Proteomes" id="UP000202440">
    <property type="component" value="Chromosome"/>
</dbReference>
<dbReference type="PANTHER" id="PTHR13615:SF3">
    <property type="entry name" value="GLYCOSYLTRANSFERASE-LIKE DOMAIN-CONTAINING PROTEIN 1"/>
    <property type="match status" value="1"/>
</dbReference>
<keyword evidence="2" id="KW-0328">Glycosyltransferase</keyword>
<evidence type="ECO:0000256" key="2">
    <source>
        <dbReference type="ARBA" id="ARBA00022676"/>
    </source>
</evidence>
<proteinExistence type="inferred from homology"/>
<comment type="similarity">
    <text evidence="1">Belongs to the glycosyltransferase group 1 family. Glycosyltransferase 4 subfamily.</text>
</comment>
<evidence type="ECO:0000256" key="6">
    <source>
        <dbReference type="ARBA" id="ARBA00048439"/>
    </source>
</evidence>
<evidence type="ECO:0000313" key="9">
    <source>
        <dbReference type="Proteomes" id="UP000202440"/>
    </source>
</evidence>
<dbReference type="SUPFAM" id="SSF53756">
    <property type="entry name" value="UDP-Glycosyltransferase/glycogen phosphorylase"/>
    <property type="match status" value="1"/>
</dbReference>
<evidence type="ECO:0000256" key="5">
    <source>
        <dbReference type="ARBA" id="ARBA00044539"/>
    </source>
</evidence>
<dbReference type="RefSeq" id="WP_094060727.1">
    <property type="nucleotide sequence ID" value="NZ_CP022530.1"/>
</dbReference>
<dbReference type="InterPro" id="IPR022701">
    <property type="entry name" value="QTMAN_N"/>
</dbReference>
<accession>A0A222FLA8</accession>
<evidence type="ECO:0000256" key="1">
    <source>
        <dbReference type="ARBA" id="ARBA00009481"/>
    </source>
</evidence>
<dbReference type="GO" id="GO:0016438">
    <property type="term" value="F:tRNA-queuosine(34) beta-mannosyltransferase activity"/>
    <property type="evidence" value="ECO:0007669"/>
    <property type="project" value="UniProtKB-EC"/>
</dbReference>
<keyword evidence="3 8" id="KW-0808">Transferase</keyword>
<gene>
    <name evidence="8" type="ORF">CHH28_13070</name>
</gene>
<dbReference type="KEGG" id="bsan:CHH28_13070"/>